<organism evidence="3 4">
    <name type="scientific">Labrys wisconsinensis</name>
    <dbReference type="NCBI Taxonomy" id="425677"/>
    <lineage>
        <taxon>Bacteria</taxon>
        <taxon>Pseudomonadati</taxon>
        <taxon>Pseudomonadota</taxon>
        <taxon>Alphaproteobacteria</taxon>
        <taxon>Hyphomicrobiales</taxon>
        <taxon>Xanthobacteraceae</taxon>
        <taxon>Labrys</taxon>
    </lineage>
</organism>
<dbReference type="PANTHER" id="PTHR43546">
    <property type="entry name" value="UPF0173 METAL-DEPENDENT HYDROLASE MJ1163-RELATED"/>
    <property type="match status" value="1"/>
</dbReference>
<gene>
    <name evidence="3" type="ORF">QO011_008074</name>
</gene>
<proteinExistence type="predicted"/>
<comment type="caution">
    <text evidence="3">The sequence shown here is derived from an EMBL/GenBank/DDBJ whole genome shotgun (WGS) entry which is preliminary data.</text>
</comment>
<evidence type="ECO:0000313" key="3">
    <source>
        <dbReference type="EMBL" id="MDQ0475032.1"/>
    </source>
</evidence>
<keyword evidence="4" id="KW-1185">Reference proteome</keyword>
<dbReference type="PANTHER" id="PTHR43546:SF3">
    <property type="entry name" value="UPF0173 METAL-DEPENDENT HYDROLASE MJ1163"/>
    <property type="match status" value="1"/>
</dbReference>
<feature type="chain" id="PRO_5045255272" evidence="1">
    <location>
        <begin position="31"/>
        <end position="257"/>
    </location>
</feature>
<name>A0ABU0JL58_9HYPH</name>
<feature type="signal peptide" evidence="1">
    <location>
        <begin position="1"/>
        <end position="30"/>
    </location>
</feature>
<dbReference type="InterPro" id="IPR001279">
    <property type="entry name" value="Metallo-B-lactamas"/>
</dbReference>
<dbReference type="Gene3D" id="3.60.15.10">
    <property type="entry name" value="Ribonuclease Z/Hydroxyacylglutathione hydrolase-like"/>
    <property type="match status" value="1"/>
</dbReference>
<reference evidence="3 4" key="1">
    <citation type="submission" date="2023-07" db="EMBL/GenBank/DDBJ databases">
        <title>Genomic Encyclopedia of Type Strains, Phase IV (KMG-IV): sequencing the most valuable type-strain genomes for metagenomic binning, comparative biology and taxonomic classification.</title>
        <authorList>
            <person name="Goeker M."/>
        </authorList>
    </citation>
    <scope>NUCLEOTIDE SEQUENCE [LARGE SCALE GENOMIC DNA]</scope>
    <source>
        <strain evidence="3 4">DSM 19619</strain>
    </source>
</reference>
<dbReference type="EMBL" id="JAUSVX010000029">
    <property type="protein sequence ID" value="MDQ0475032.1"/>
    <property type="molecule type" value="Genomic_DNA"/>
</dbReference>
<dbReference type="InterPro" id="IPR036866">
    <property type="entry name" value="RibonucZ/Hydroxyglut_hydro"/>
</dbReference>
<dbReference type="SUPFAM" id="SSF56281">
    <property type="entry name" value="Metallo-hydrolase/oxidoreductase"/>
    <property type="match status" value="1"/>
</dbReference>
<accession>A0ABU0JL58</accession>
<dbReference type="InterPro" id="IPR050114">
    <property type="entry name" value="UPF0173_UPF0282_UlaG_hydrolase"/>
</dbReference>
<dbReference type="InterPro" id="IPR006311">
    <property type="entry name" value="TAT_signal"/>
</dbReference>
<evidence type="ECO:0000256" key="1">
    <source>
        <dbReference type="SAM" id="SignalP"/>
    </source>
</evidence>
<sequence>MPTRRDALLTLSGFAACTLLPGFAMPDALAATAALRGDTIPTAAGDVVIHPVNHASLFLGFKDQVIAIDPVGGGARYAGLPKPTAILLTHAHPDHFDLPTLEALGVAELGLTGPKVVLDGLPDGLRAKARLAANGDSGEIAGVAFTAVPAYNTTPDRLKYHPKGVGNGYVISFGDKKIYIAGDTEDIPEMRALTGIEVAFLPMNLPYTMTEEQAASAVEAFRPRIVYPYHYKGSDPKKFAALVGDAAQVRLLDWYAS</sequence>
<evidence type="ECO:0000313" key="4">
    <source>
        <dbReference type="Proteomes" id="UP001242480"/>
    </source>
</evidence>
<dbReference type="RefSeq" id="WP_307285657.1">
    <property type="nucleotide sequence ID" value="NZ_JAUSVX010000029.1"/>
</dbReference>
<evidence type="ECO:0000259" key="2">
    <source>
        <dbReference type="SMART" id="SM00849"/>
    </source>
</evidence>
<dbReference type="PROSITE" id="PS51318">
    <property type="entry name" value="TAT"/>
    <property type="match status" value="1"/>
</dbReference>
<dbReference type="Proteomes" id="UP001242480">
    <property type="component" value="Unassembled WGS sequence"/>
</dbReference>
<dbReference type="Pfam" id="PF12706">
    <property type="entry name" value="Lactamase_B_2"/>
    <property type="match status" value="1"/>
</dbReference>
<dbReference type="PROSITE" id="PS51257">
    <property type="entry name" value="PROKAR_LIPOPROTEIN"/>
    <property type="match status" value="1"/>
</dbReference>
<keyword evidence="1" id="KW-0732">Signal</keyword>
<protein>
    <submittedName>
        <fullName evidence="3">L-ascorbate metabolism protein UlaG (Beta-lactamase superfamily)</fullName>
    </submittedName>
</protein>
<feature type="domain" description="Metallo-beta-lactamase" evidence="2">
    <location>
        <begin position="52"/>
        <end position="230"/>
    </location>
</feature>
<dbReference type="SMART" id="SM00849">
    <property type="entry name" value="Lactamase_B"/>
    <property type="match status" value="1"/>
</dbReference>